<dbReference type="GO" id="GO:0004180">
    <property type="term" value="F:carboxypeptidase activity"/>
    <property type="evidence" value="ECO:0007669"/>
    <property type="project" value="UniProtKB-KW"/>
</dbReference>
<organism evidence="1 2">
    <name type="scientific">Sphingomonas gilva</name>
    <dbReference type="NCBI Taxonomy" id="2305907"/>
    <lineage>
        <taxon>Bacteria</taxon>
        <taxon>Pseudomonadati</taxon>
        <taxon>Pseudomonadota</taxon>
        <taxon>Alphaproteobacteria</taxon>
        <taxon>Sphingomonadales</taxon>
        <taxon>Sphingomonadaceae</taxon>
        <taxon>Sphingomonas</taxon>
    </lineage>
</organism>
<accession>A0A396S2N4</accession>
<keyword evidence="1" id="KW-0645">Protease</keyword>
<protein>
    <submittedName>
        <fullName evidence="1">Carboxypeptidase regulatory-like domain-containing protein</fullName>
    </submittedName>
</protein>
<keyword evidence="1" id="KW-0121">Carboxypeptidase</keyword>
<keyword evidence="1" id="KW-0378">Hydrolase</keyword>
<sequence>MAALLMSAVMPPSVRAAPQPGGWTANDDDALLLDVRLGKYRLGDGVRGYVTPEGACVDLADTVMALDLPIRIDRKAGRVTGWAFAEAQTIVVDRAARTEQIMNDRRDLDSAAVRDTPEGWCVDTRALARWLGVSLIPDLSNAILKVESETKLPLELQMERRARAASMRPAATFDLKSLPQASAPYRAWRTPSVDVVASIGGLSDRRGGMRELNASYELFATGEIARTSVEARLASDRKGRPASLRMRAYRTDPEGKLPLGATTIAAGDVTAMASPIVSSGAIGRGALISNRPVDRPDTFDRTSFRGELPAGWDAELYRNGQLLAFARDRSDGRYEFLQVPLLYGQNRFEIVLYGPQGQVRRDYRTVPVGLDSIPPGKTWFWAGAVDENRDLVSLDADPFNAERFGWRGAFGLERGLDAKTAIAGSVQSLVIEGNRFNYLEASLRRAIGPSLAELTLSGSDSGGRAARLAVLGEFGRTYLTAESILARDFGSDRVDPGVTGLHSLSLDHSFTLGRTILPVHVEGRYVTRASGVSTFDLGARVSTTVRGISVTALVDRQRQIVRHGLSPPDRTEAALLFNGRAGRMRLRGELRYRLSPESRFESANLIGEWGGGGDADWRAELGYDASLSRGRAGVGYIRNFNHFALTASAEAATDGSLAAGLNLAFSLGPDPAGSGIRVTHRKLAAQGQALVRVYRDANGDGVRQAGEPLEKNVQLAAGRVPVDSLTDAGGRAIVDGLQPFEPVLIGVDASSLADPMVQPATPGMVVTPRPGVAIAVDLPLVAAGEIDGTLVKAGGGAIQGIDLELVDMEGRVVRVTRSEFDGFFLFEGVPYGGYLVRIAALSAEAARLTPVIGARASVGAKTPSVHLGAVAADPLVRTASN</sequence>
<proteinExistence type="predicted"/>
<reference evidence="1 2" key="1">
    <citation type="submission" date="2018-08" db="EMBL/GenBank/DDBJ databases">
        <title>The multiple taxonomic identification of Sphingomonas gilva.</title>
        <authorList>
            <person name="Zhu D."/>
            <person name="Zheng S."/>
        </authorList>
    </citation>
    <scope>NUCLEOTIDE SEQUENCE [LARGE SCALE GENOMIC DNA]</scope>
    <source>
        <strain evidence="1 2">ZDH117</strain>
    </source>
</reference>
<name>A0A396S2N4_9SPHN</name>
<keyword evidence="2" id="KW-1185">Reference proteome</keyword>
<dbReference type="SUPFAM" id="SSF49478">
    <property type="entry name" value="Cna protein B-type domain"/>
    <property type="match status" value="1"/>
</dbReference>
<gene>
    <name evidence="1" type="ORF">D1610_09325</name>
</gene>
<dbReference type="AlphaFoldDB" id="A0A396S2N4"/>
<evidence type="ECO:0000313" key="2">
    <source>
        <dbReference type="Proteomes" id="UP000266693"/>
    </source>
</evidence>
<dbReference type="EMBL" id="QWLV01000003">
    <property type="protein sequence ID" value="RHW17635.1"/>
    <property type="molecule type" value="Genomic_DNA"/>
</dbReference>
<dbReference type="Proteomes" id="UP000266693">
    <property type="component" value="Unassembled WGS sequence"/>
</dbReference>
<evidence type="ECO:0000313" key="1">
    <source>
        <dbReference type="EMBL" id="RHW17635.1"/>
    </source>
</evidence>
<comment type="caution">
    <text evidence="1">The sequence shown here is derived from an EMBL/GenBank/DDBJ whole genome shotgun (WGS) entry which is preliminary data.</text>
</comment>